<name>A0A3M7L1W7_AUXPR</name>
<reference evidence="2" key="1">
    <citation type="journal article" date="2018" name="Algal Res.">
        <title>Characterization of plant carbon substrate utilization by Auxenochlorella protothecoides.</title>
        <authorList>
            <person name="Vogler B.W."/>
            <person name="Starkenburg S.R."/>
            <person name="Sudasinghe N."/>
            <person name="Schambach J.Y."/>
            <person name="Rollin J.A."/>
            <person name="Pattathil S."/>
            <person name="Barry A.N."/>
        </authorList>
    </citation>
    <scope>NUCLEOTIDE SEQUENCE [LARGE SCALE GENOMIC DNA]</scope>
    <source>
        <strain evidence="2">UTEX 25</strain>
    </source>
</reference>
<protein>
    <submittedName>
        <fullName evidence="1">Uncharacterized protein</fullName>
    </submittedName>
</protein>
<dbReference type="EMBL" id="QOKY01000135">
    <property type="protein sequence ID" value="RMZ56751.1"/>
    <property type="molecule type" value="Genomic_DNA"/>
</dbReference>
<evidence type="ECO:0000313" key="2">
    <source>
        <dbReference type="Proteomes" id="UP000279271"/>
    </source>
</evidence>
<comment type="caution">
    <text evidence="1">The sequence shown here is derived from an EMBL/GenBank/DDBJ whole genome shotgun (WGS) entry which is preliminary data.</text>
</comment>
<dbReference type="Proteomes" id="UP000279271">
    <property type="component" value="Unassembled WGS sequence"/>
</dbReference>
<accession>A0A3M7L1W7</accession>
<dbReference type="AlphaFoldDB" id="A0A3M7L1W7"/>
<organism evidence="1 2">
    <name type="scientific">Auxenochlorella protothecoides</name>
    <name type="common">Green microalga</name>
    <name type="synonym">Chlorella protothecoides</name>
    <dbReference type="NCBI Taxonomy" id="3075"/>
    <lineage>
        <taxon>Eukaryota</taxon>
        <taxon>Viridiplantae</taxon>
        <taxon>Chlorophyta</taxon>
        <taxon>core chlorophytes</taxon>
        <taxon>Trebouxiophyceae</taxon>
        <taxon>Chlorellales</taxon>
        <taxon>Chlorellaceae</taxon>
        <taxon>Auxenochlorella</taxon>
    </lineage>
</organism>
<sequence length="69" mass="7591">MSQPFRQLSFNAHARQQQALVNLAKQFRPPPGMVTIPLKYPPPGGTGTQVPKTSYATKRCSNLRALLSP</sequence>
<evidence type="ECO:0000313" key="1">
    <source>
        <dbReference type="EMBL" id="RMZ56751.1"/>
    </source>
</evidence>
<proteinExistence type="predicted"/>
<gene>
    <name evidence="1" type="ORF">APUTEX25_002840</name>
</gene>